<keyword evidence="3 9" id="KW-1003">Cell membrane</keyword>
<dbReference type="EMBL" id="CP032096">
    <property type="protein sequence ID" value="QBZ82477.1"/>
    <property type="molecule type" value="Genomic_DNA"/>
</dbReference>
<feature type="domain" description="CN hydrolase" evidence="10">
    <location>
        <begin position="247"/>
        <end position="485"/>
    </location>
</feature>
<name>A0A4P7NXL9_9GAMM</name>
<dbReference type="Proteomes" id="UP000296201">
    <property type="component" value="Chromosome"/>
</dbReference>
<protein>
    <recommendedName>
        <fullName evidence="9">Apolipoprotein N-acyltransferase</fullName>
        <shortName evidence="9">ALP N-acyltransferase</shortName>
        <ecNumber evidence="9">2.3.1.269</ecNumber>
    </recommendedName>
</protein>
<comment type="function">
    <text evidence="9">Catalyzes the phospholipid dependent N-acylation of the N-terminal cysteine of apolipoprotein, the last step in lipoprotein maturation.</text>
</comment>
<gene>
    <name evidence="9 11" type="primary">lnt</name>
    <name evidence="11" type="ORF">GHNINEIG_00507</name>
</gene>
<dbReference type="HAMAP" id="MF_01148">
    <property type="entry name" value="Lnt"/>
    <property type="match status" value="1"/>
</dbReference>
<keyword evidence="5 9" id="KW-0812">Transmembrane</keyword>
<feature type="transmembrane region" description="Helical" evidence="9">
    <location>
        <begin position="78"/>
        <end position="101"/>
    </location>
</feature>
<keyword evidence="6 9" id="KW-1133">Transmembrane helix</keyword>
<sequence>MSRQKKMQRMFPVSPSRFMKRFLSFFKPSKPLLSAFVLGAMMVFAHAPVAIAPLAVIALAGLFWLWFKAGSKKETTQIGLWFGLGFFGVGVSWLISSMYIYADVNLVLAILATFIFILFLSLYFMLAGWLVGLLKSADKVAFSWVLVMPAVWVFAEWLRATLFGGFPFLMTGNTHLLTWLDGYAPVFGVLGVSWAVAMTAGILLWLYQVRAWIGASFLLAVLWLTGAALKNVQWVEPEGKPVKVALLQGNVKQDQKWDRAHFIPTLKTYVSLTKQNLDADLIVWPETAVPAYYDTVENGVLRSFIKDTQLLETDVLMGVITRNRQTGEYFNALVNARNPEQVYHKKHLVPFSEYFPFSKILKTLSLMFDIPFSEFTHGAPDQEPLALGKHKVGVSVCYEMAFGEELADSAKTSSYLVTVSNDAWFAHTFEPAQQVQDVQMRAIELGREIARTTNTGYTVIVGTDGQIKQEIPPYETGVLRGEVQPYTGTTPFVEWKQLPLLLLLSVVMSFLAARKIALLPLVQAKK</sequence>
<dbReference type="PANTHER" id="PTHR38686:SF1">
    <property type="entry name" value="APOLIPOPROTEIN N-ACYLTRANSFERASE"/>
    <property type="match status" value="1"/>
</dbReference>
<comment type="similarity">
    <text evidence="2 9">Belongs to the CN hydrolase family. Apolipoprotein N-acyltransferase subfamily.</text>
</comment>
<keyword evidence="8 9" id="KW-0012">Acyltransferase</keyword>
<evidence type="ECO:0000256" key="9">
    <source>
        <dbReference type="HAMAP-Rule" id="MF_01148"/>
    </source>
</evidence>
<dbReference type="AlphaFoldDB" id="A0A4P7NXL9"/>
<comment type="catalytic activity">
    <reaction evidence="9">
        <text>N-terminal S-1,2-diacyl-sn-glyceryl-L-cysteinyl-[lipoprotein] + a glycerophospholipid = N-acyl-S-1,2-diacyl-sn-glyceryl-L-cysteinyl-[lipoprotein] + a 2-acyl-sn-glycero-3-phospholipid + H(+)</text>
        <dbReference type="Rhea" id="RHEA:48228"/>
        <dbReference type="Rhea" id="RHEA-COMP:14681"/>
        <dbReference type="Rhea" id="RHEA-COMP:14684"/>
        <dbReference type="ChEBI" id="CHEBI:15378"/>
        <dbReference type="ChEBI" id="CHEBI:136912"/>
        <dbReference type="ChEBI" id="CHEBI:140656"/>
        <dbReference type="ChEBI" id="CHEBI:140657"/>
        <dbReference type="ChEBI" id="CHEBI:140660"/>
        <dbReference type="EC" id="2.3.1.269"/>
    </reaction>
</comment>
<comment type="pathway">
    <text evidence="9">Protein modification; lipoprotein biosynthesis (N-acyl transfer).</text>
</comment>
<feature type="transmembrane region" description="Helical" evidence="9">
    <location>
        <begin position="107"/>
        <end position="134"/>
    </location>
</feature>
<keyword evidence="12" id="KW-1185">Reference proteome</keyword>
<dbReference type="GO" id="GO:0005886">
    <property type="term" value="C:plasma membrane"/>
    <property type="evidence" value="ECO:0007669"/>
    <property type="project" value="UniProtKB-SubCell"/>
</dbReference>
<feature type="transmembrane region" description="Helical" evidence="9">
    <location>
        <begin position="55"/>
        <end position="71"/>
    </location>
</feature>
<dbReference type="InterPro" id="IPR045378">
    <property type="entry name" value="LNT_N"/>
</dbReference>
<evidence type="ECO:0000256" key="7">
    <source>
        <dbReference type="ARBA" id="ARBA00023136"/>
    </source>
</evidence>
<evidence type="ECO:0000256" key="3">
    <source>
        <dbReference type="ARBA" id="ARBA00022475"/>
    </source>
</evidence>
<dbReference type="RefSeq" id="WP_223260917.1">
    <property type="nucleotide sequence ID" value="NZ_CP032096.1"/>
</dbReference>
<dbReference type="UniPathway" id="UPA00666"/>
<dbReference type="NCBIfam" id="TIGR00546">
    <property type="entry name" value="lnt"/>
    <property type="match status" value="1"/>
</dbReference>
<accession>A0A4P7NXL9</accession>
<dbReference type="InterPro" id="IPR036526">
    <property type="entry name" value="C-N_Hydrolase_sf"/>
</dbReference>
<dbReference type="SUPFAM" id="SSF56317">
    <property type="entry name" value="Carbon-nitrogen hydrolase"/>
    <property type="match status" value="1"/>
</dbReference>
<evidence type="ECO:0000313" key="12">
    <source>
        <dbReference type="Proteomes" id="UP000296201"/>
    </source>
</evidence>
<keyword evidence="4 9" id="KW-0808">Transferase</keyword>
<evidence type="ECO:0000259" key="10">
    <source>
        <dbReference type="PROSITE" id="PS50263"/>
    </source>
</evidence>
<dbReference type="Gene3D" id="3.60.110.10">
    <property type="entry name" value="Carbon-nitrogen hydrolase"/>
    <property type="match status" value="1"/>
</dbReference>
<evidence type="ECO:0000256" key="4">
    <source>
        <dbReference type="ARBA" id="ARBA00022679"/>
    </source>
</evidence>
<dbReference type="Pfam" id="PF00795">
    <property type="entry name" value="CN_hydrolase"/>
    <property type="match status" value="1"/>
</dbReference>
<evidence type="ECO:0000256" key="8">
    <source>
        <dbReference type="ARBA" id="ARBA00023315"/>
    </source>
</evidence>
<feature type="transmembrane region" description="Helical" evidence="9">
    <location>
        <begin position="182"/>
        <end position="204"/>
    </location>
</feature>
<dbReference type="GO" id="GO:0042158">
    <property type="term" value="P:lipoprotein biosynthetic process"/>
    <property type="evidence" value="ECO:0007669"/>
    <property type="project" value="UniProtKB-UniRule"/>
</dbReference>
<keyword evidence="7 9" id="KW-0472">Membrane</keyword>
<evidence type="ECO:0000313" key="11">
    <source>
        <dbReference type="EMBL" id="QBZ82477.1"/>
    </source>
</evidence>
<dbReference type="InterPro" id="IPR003010">
    <property type="entry name" value="C-N_Hydrolase"/>
</dbReference>
<evidence type="ECO:0000256" key="2">
    <source>
        <dbReference type="ARBA" id="ARBA00010065"/>
    </source>
</evidence>
<dbReference type="EC" id="2.3.1.269" evidence="9"/>
<dbReference type="InterPro" id="IPR004563">
    <property type="entry name" value="Apolipo_AcylTrfase"/>
</dbReference>
<dbReference type="GO" id="GO:0016410">
    <property type="term" value="F:N-acyltransferase activity"/>
    <property type="evidence" value="ECO:0007669"/>
    <property type="project" value="UniProtKB-UniRule"/>
</dbReference>
<feature type="transmembrane region" description="Helical" evidence="9">
    <location>
        <begin position="211"/>
        <end position="229"/>
    </location>
</feature>
<dbReference type="Pfam" id="PF20154">
    <property type="entry name" value="LNT_N"/>
    <property type="match status" value="1"/>
</dbReference>
<dbReference type="PROSITE" id="PS50263">
    <property type="entry name" value="CN_HYDROLASE"/>
    <property type="match status" value="1"/>
</dbReference>
<dbReference type="PANTHER" id="PTHR38686">
    <property type="entry name" value="APOLIPOPROTEIN N-ACYLTRANSFERASE"/>
    <property type="match status" value="1"/>
</dbReference>
<keyword evidence="11" id="KW-0449">Lipoprotein</keyword>
<proteinExistence type="inferred from homology"/>
<comment type="subcellular location">
    <subcellularLocation>
        <location evidence="1 9">Cell membrane</location>
        <topology evidence="1 9">Multi-pass membrane protein</topology>
    </subcellularLocation>
</comment>
<feature type="transmembrane region" description="Helical" evidence="9">
    <location>
        <begin position="141"/>
        <end position="162"/>
    </location>
</feature>
<dbReference type="CDD" id="cd07571">
    <property type="entry name" value="ALP_N-acyl_transferase"/>
    <property type="match status" value="1"/>
</dbReference>
<evidence type="ECO:0000256" key="5">
    <source>
        <dbReference type="ARBA" id="ARBA00022692"/>
    </source>
</evidence>
<evidence type="ECO:0000256" key="6">
    <source>
        <dbReference type="ARBA" id="ARBA00022989"/>
    </source>
</evidence>
<reference evidence="11 12" key="1">
    <citation type="submission" date="2018-08" db="EMBL/GenBank/DDBJ databases">
        <title>Horizontal acquisition of hydrogen conversion ability and other habitat adaptations in Hydrogenovibrio crunogenus strains.</title>
        <authorList>
            <person name="Gonnella G."/>
            <person name="Adam N."/>
            <person name="Perner M."/>
        </authorList>
    </citation>
    <scope>NUCLEOTIDE SEQUENCE [LARGE SCALE GENOMIC DNA]</scope>
    <source>
        <strain evidence="11 12">SP-41</strain>
    </source>
</reference>
<organism evidence="11 12">
    <name type="scientific">Hydrogenovibrio crunogenus</name>
    <dbReference type="NCBI Taxonomy" id="39765"/>
    <lineage>
        <taxon>Bacteria</taxon>
        <taxon>Pseudomonadati</taxon>
        <taxon>Pseudomonadota</taxon>
        <taxon>Gammaproteobacteria</taxon>
        <taxon>Thiotrichales</taxon>
        <taxon>Piscirickettsiaceae</taxon>
        <taxon>Hydrogenovibrio</taxon>
    </lineage>
</organism>
<evidence type="ECO:0000256" key="1">
    <source>
        <dbReference type="ARBA" id="ARBA00004651"/>
    </source>
</evidence>